<protein>
    <submittedName>
        <fullName evidence="2">Putative DNA polymerase III subunit gamma and tau</fullName>
    </submittedName>
</protein>
<feature type="domain" description="AAA+ ATPase" evidence="1">
    <location>
        <begin position="36"/>
        <end position="155"/>
    </location>
</feature>
<evidence type="ECO:0000313" key="3">
    <source>
        <dbReference type="Proteomes" id="UP000259921"/>
    </source>
</evidence>
<dbReference type="Pfam" id="PF13177">
    <property type="entry name" value="DNA_pol3_delta2"/>
    <property type="match status" value="1"/>
</dbReference>
<dbReference type="SMART" id="SM00382">
    <property type="entry name" value="AAA"/>
    <property type="match status" value="1"/>
</dbReference>
<evidence type="ECO:0000313" key="2">
    <source>
        <dbReference type="EMBL" id="ATI19473.1"/>
    </source>
</evidence>
<dbReference type="PANTHER" id="PTHR11669:SF0">
    <property type="entry name" value="PROTEIN STICHEL-LIKE 2"/>
    <property type="match status" value="1"/>
</dbReference>
<organism evidence="2 3">
    <name type="scientific">Vibrio phage vB_VpaS_KF6</name>
    <dbReference type="NCBI Taxonomy" id="2041477"/>
    <lineage>
        <taxon>Viruses</taxon>
        <taxon>Duplodnaviria</taxon>
        <taxon>Heunggongvirae</taxon>
        <taxon>Uroviricota</taxon>
        <taxon>Caudoviricetes</taxon>
        <taxon>Mardecavirus</taxon>
        <taxon>Mardecavirus SSP002</taxon>
    </lineage>
</organism>
<name>A0A384WK67_9CAUD</name>
<dbReference type="InterPro" id="IPR027417">
    <property type="entry name" value="P-loop_NTPase"/>
</dbReference>
<dbReference type="PANTHER" id="PTHR11669">
    <property type="entry name" value="REPLICATION FACTOR C / DNA POLYMERASE III GAMMA-TAU SUBUNIT"/>
    <property type="match status" value="1"/>
</dbReference>
<dbReference type="InterPro" id="IPR050238">
    <property type="entry name" value="DNA_Rep/Repair_Clamp_Loader"/>
</dbReference>
<dbReference type="GO" id="GO:0006261">
    <property type="term" value="P:DNA-templated DNA replication"/>
    <property type="evidence" value="ECO:0007669"/>
    <property type="project" value="TreeGrafter"/>
</dbReference>
<dbReference type="SUPFAM" id="SSF52540">
    <property type="entry name" value="P-loop containing nucleoside triphosphate hydrolases"/>
    <property type="match status" value="1"/>
</dbReference>
<evidence type="ECO:0000259" key="1">
    <source>
        <dbReference type="SMART" id="SM00382"/>
    </source>
</evidence>
<accession>A0A384WK67</accession>
<dbReference type="Gene3D" id="3.40.50.300">
    <property type="entry name" value="P-loop containing nucleotide triphosphate hydrolases"/>
    <property type="match status" value="1"/>
</dbReference>
<sequence>METRPLHVSLRPQTFDEIIGHDAVVKDVQNQLDNNNQRCYLFMGPAGCGKTTFGNVIARHVESKNIIEVDAGSTSKAEQIRELVDKAKYRGFGENPIRVYILNEVQALSKAAWDAMLDIMENPPQHVYFILTTTESPKVPKAVKTRCASYELKPLSKKAINDLIDMVMDEADMDIPDEFLDVVADKCEGSPRQCIQMLLKAESAKNRSELNTLLDEAESDNQIIDLARTLAFTKGKKWGKVQTILKDLKDTPPESIRIVVTTYIAGCMLNAKTEADAERLHHILDAFSTPCNPTDKLAPILLACGDICFGE</sequence>
<dbReference type="Proteomes" id="UP000259921">
    <property type="component" value="Segment"/>
</dbReference>
<proteinExistence type="predicted"/>
<dbReference type="CDD" id="cd00009">
    <property type="entry name" value="AAA"/>
    <property type="match status" value="1"/>
</dbReference>
<reference evidence="2 3" key="1">
    <citation type="submission" date="2017-08" db="EMBL/GenBank/DDBJ databases">
        <title>Complete genome sequence of bacteriophage vB_VpaS_KF6.</title>
        <authorList>
            <person name="Yu J."/>
            <person name="Kwak S.-J."/>
            <person name="Lim J.-A."/>
            <person name="Chang H.-J."/>
        </authorList>
    </citation>
    <scope>NUCLEOTIDE SEQUENCE [LARGE SCALE GENOMIC DNA]</scope>
</reference>
<dbReference type="InterPro" id="IPR003593">
    <property type="entry name" value="AAA+_ATPase"/>
</dbReference>
<gene>
    <name evidence="2" type="ORF">KF6_065</name>
</gene>
<dbReference type="EMBL" id="MF754116">
    <property type="protein sequence ID" value="ATI19473.1"/>
    <property type="molecule type" value="Genomic_DNA"/>
</dbReference>